<organism evidence="2 3">
    <name type="scientific">Mesoplasma melaleucae</name>
    <dbReference type="NCBI Taxonomy" id="81459"/>
    <lineage>
        <taxon>Bacteria</taxon>
        <taxon>Bacillati</taxon>
        <taxon>Mycoplasmatota</taxon>
        <taxon>Mollicutes</taxon>
        <taxon>Entomoplasmatales</taxon>
        <taxon>Entomoplasmataceae</taxon>
        <taxon>Mesoplasma</taxon>
    </lineage>
</organism>
<evidence type="ECO:0000313" key="2">
    <source>
        <dbReference type="EMBL" id="ATZ17994.1"/>
    </source>
</evidence>
<accession>A0A2K8NW79</accession>
<sequence length="134" mass="14221">MVNDDGARLKLWKEQIINKFVSMAIGVSIFLVIGILLNTLIKIHPCDVISGAGGMIDTAFLLVIIWAGASFLIIGPSLASQFAGGKRSIDKDVMSAAKGVVKASGVGMMAARNIGLKAAEMYNTANRIKKKKQS</sequence>
<dbReference type="RefSeq" id="WP_028124170.1">
    <property type="nucleotide sequence ID" value="NZ_CP024964.1"/>
</dbReference>
<dbReference type="KEGG" id="eml:EMELA_v1c04500"/>
<dbReference type="EMBL" id="CP024964">
    <property type="protein sequence ID" value="ATZ17994.1"/>
    <property type="molecule type" value="Genomic_DNA"/>
</dbReference>
<proteinExistence type="predicted"/>
<evidence type="ECO:0000313" key="3">
    <source>
        <dbReference type="Proteomes" id="UP000231896"/>
    </source>
</evidence>
<reference evidence="2 3" key="1">
    <citation type="submission" date="2017-11" db="EMBL/GenBank/DDBJ databases">
        <title>Genome sequence of Entomoplasma melaleucae M1 (ATCC 49191).</title>
        <authorList>
            <person name="Lo W.-S."/>
            <person name="Gasparich G.E."/>
            <person name="Kuo C.-H."/>
        </authorList>
    </citation>
    <scope>NUCLEOTIDE SEQUENCE [LARGE SCALE GENOMIC DNA]</scope>
    <source>
        <strain evidence="2 3">M1</strain>
    </source>
</reference>
<keyword evidence="3" id="KW-1185">Reference proteome</keyword>
<dbReference type="AlphaFoldDB" id="A0A2K8NW79"/>
<protein>
    <submittedName>
        <fullName evidence="2">Uncharacterized protein</fullName>
    </submittedName>
</protein>
<evidence type="ECO:0000256" key="1">
    <source>
        <dbReference type="SAM" id="Phobius"/>
    </source>
</evidence>
<feature type="transmembrane region" description="Helical" evidence="1">
    <location>
        <begin position="60"/>
        <end position="79"/>
    </location>
</feature>
<dbReference type="STRING" id="1408435.GCA_000685885_00654"/>
<dbReference type="Proteomes" id="UP000231896">
    <property type="component" value="Chromosome"/>
</dbReference>
<dbReference type="OrthoDB" id="390179at2"/>
<keyword evidence="1" id="KW-1133">Transmembrane helix</keyword>
<gene>
    <name evidence="2" type="ORF">EMELA_v1c04500</name>
</gene>
<name>A0A2K8NW79_9MOLU</name>
<keyword evidence="1" id="KW-0472">Membrane</keyword>
<keyword evidence="1" id="KW-0812">Transmembrane</keyword>
<feature type="transmembrane region" description="Helical" evidence="1">
    <location>
        <begin position="20"/>
        <end position="40"/>
    </location>
</feature>